<name>A0ABV7GFK9_9GAMM</name>
<proteinExistence type="predicted"/>
<reference evidence="3" key="1">
    <citation type="journal article" date="2019" name="Int. J. Syst. Evol. Microbiol.">
        <title>The Global Catalogue of Microorganisms (GCM) 10K type strain sequencing project: providing services to taxonomists for standard genome sequencing and annotation.</title>
        <authorList>
            <consortium name="The Broad Institute Genomics Platform"/>
            <consortium name="The Broad Institute Genome Sequencing Center for Infectious Disease"/>
            <person name="Wu L."/>
            <person name="Ma J."/>
        </authorList>
    </citation>
    <scope>NUCLEOTIDE SEQUENCE [LARGE SCALE GENOMIC DNA]</scope>
    <source>
        <strain evidence="3">KCTC 52277</strain>
    </source>
</reference>
<organism evidence="2 3">
    <name type="scientific">Shewanella submarina</name>
    <dbReference type="NCBI Taxonomy" id="2016376"/>
    <lineage>
        <taxon>Bacteria</taxon>
        <taxon>Pseudomonadati</taxon>
        <taxon>Pseudomonadota</taxon>
        <taxon>Gammaproteobacteria</taxon>
        <taxon>Alteromonadales</taxon>
        <taxon>Shewanellaceae</taxon>
        <taxon>Shewanella</taxon>
    </lineage>
</organism>
<evidence type="ECO:0000313" key="2">
    <source>
        <dbReference type="EMBL" id="MFC3139498.1"/>
    </source>
</evidence>
<dbReference type="Proteomes" id="UP001595621">
    <property type="component" value="Unassembled WGS sequence"/>
</dbReference>
<evidence type="ECO:0000256" key="1">
    <source>
        <dbReference type="SAM" id="SignalP"/>
    </source>
</evidence>
<dbReference type="PROSITE" id="PS51257">
    <property type="entry name" value="PROKAR_LIPOPROTEIN"/>
    <property type="match status" value="1"/>
</dbReference>
<accession>A0ABV7GFK9</accession>
<dbReference type="RefSeq" id="WP_248937245.1">
    <property type="nucleotide sequence ID" value="NZ_JAKILF010000007.1"/>
</dbReference>
<evidence type="ECO:0000313" key="3">
    <source>
        <dbReference type="Proteomes" id="UP001595621"/>
    </source>
</evidence>
<feature type="chain" id="PRO_5045848579" description="YtkA-like domain-containing protein" evidence="1">
    <location>
        <begin position="22"/>
        <end position="151"/>
    </location>
</feature>
<comment type="caution">
    <text evidence="2">The sequence shown here is derived from an EMBL/GenBank/DDBJ whole genome shotgun (WGS) entry which is preliminary data.</text>
</comment>
<feature type="signal peptide" evidence="1">
    <location>
        <begin position="1"/>
        <end position="21"/>
    </location>
</feature>
<keyword evidence="1" id="KW-0732">Signal</keyword>
<gene>
    <name evidence="2" type="ORF">ACFOE0_15080</name>
</gene>
<evidence type="ECO:0008006" key="4">
    <source>
        <dbReference type="Google" id="ProtNLM"/>
    </source>
</evidence>
<keyword evidence="3" id="KW-1185">Reference proteome</keyword>
<dbReference type="EMBL" id="JBHRTD010000017">
    <property type="protein sequence ID" value="MFC3139498.1"/>
    <property type="molecule type" value="Genomic_DNA"/>
</dbReference>
<protein>
    <recommendedName>
        <fullName evidence="4">YtkA-like domain-containing protein</fullName>
    </recommendedName>
</protein>
<sequence length="151" mass="16461">MRNNTFTLLFLMVLLTGSILGCEQAKVQVSPGGEVDKTLCDFGAGYCNAESGEININLILMPDFAPSERPIDVKITTNVPVSDVTMKLEGRDMFMGVIPVNIEPADDGSFSGQMIFGSCSSGYMVWRATVGFVHQGEQKYVWFDFLADAEG</sequence>